<dbReference type="InterPro" id="IPR002078">
    <property type="entry name" value="Sigma_54_int"/>
</dbReference>
<evidence type="ECO:0000256" key="2">
    <source>
        <dbReference type="ARBA" id="ARBA00022840"/>
    </source>
</evidence>
<dbReference type="PROSITE" id="PS00688">
    <property type="entry name" value="SIGMA54_INTERACT_3"/>
    <property type="match status" value="1"/>
</dbReference>
<dbReference type="InterPro" id="IPR025944">
    <property type="entry name" value="Sigma_54_int_dom_CS"/>
</dbReference>
<dbReference type="Pfam" id="PF00158">
    <property type="entry name" value="Sigma54_activat"/>
    <property type="match status" value="1"/>
</dbReference>
<evidence type="ECO:0000313" key="8">
    <source>
        <dbReference type="EMBL" id="MBP1926198.1"/>
    </source>
</evidence>
<accession>A0ABS4GES1</accession>
<dbReference type="PROSITE" id="PS00675">
    <property type="entry name" value="SIGMA54_INTERACT_1"/>
    <property type="match status" value="1"/>
</dbReference>
<dbReference type="SUPFAM" id="SSF52540">
    <property type="entry name" value="P-loop containing nucleoside triphosphate hydrolases"/>
    <property type="match status" value="1"/>
</dbReference>
<keyword evidence="9" id="KW-1185">Reference proteome</keyword>
<dbReference type="InterPro" id="IPR002197">
    <property type="entry name" value="HTH_Fis"/>
</dbReference>
<evidence type="ECO:0000259" key="7">
    <source>
        <dbReference type="PROSITE" id="PS50112"/>
    </source>
</evidence>
<comment type="caution">
    <text evidence="8">The sequence shown here is derived from an EMBL/GenBank/DDBJ whole genome shotgun (WGS) entry which is preliminary data.</text>
</comment>
<dbReference type="InterPro" id="IPR000014">
    <property type="entry name" value="PAS"/>
</dbReference>
<keyword evidence="1" id="KW-0547">Nucleotide-binding</keyword>
<evidence type="ECO:0000256" key="5">
    <source>
        <dbReference type="ARBA" id="ARBA00023163"/>
    </source>
</evidence>
<protein>
    <submittedName>
        <fullName evidence="8">Arginine utilization regulatory protein</fullName>
    </submittedName>
</protein>
<gene>
    <name evidence="8" type="ORF">J2Z76_002062</name>
</gene>
<dbReference type="PANTHER" id="PTHR32071:SF74">
    <property type="entry name" value="TRANSCRIPTIONAL ACTIVATOR ROCR"/>
    <property type="match status" value="1"/>
</dbReference>
<dbReference type="NCBIfam" id="TIGR00229">
    <property type="entry name" value="sensory_box"/>
    <property type="match status" value="1"/>
</dbReference>
<dbReference type="RefSeq" id="WP_209511924.1">
    <property type="nucleotide sequence ID" value="NZ_JAGGKS010000005.1"/>
</dbReference>
<dbReference type="InterPro" id="IPR003593">
    <property type="entry name" value="AAA+_ATPase"/>
</dbReference>
<evidence type="ECO:0000256" key="3">
    <source>
        <dbReference type="ARBA" id="ARBA00023015"/>
    </source>
</evidence>
<name>A0ABS4GES1_9FIRM</name>
<dbReference type="InterPro" id="IPR025943">
    <property type="entry name" value="Sigma_54_int_dom_ATP-bd_2"/>
</dbReference>
<sequence>MKSKEYTTIMQKILHLVDDGVHVLDNKGNTIIYNEAMSKLEKMQTKDVLKKPFSEVFKNLNKENSTLLKALETRQSTINEKQTYLNKDGKEITTINSTVPVIIEDEVRAVVEVAKNITKIQEMSHTILELQKEIGKPDKAKSTRIKKYNFNNIVGQSTKFVEVIERAKKASNSSASVFIYGETGTGKELIAQSIHYDGNRRDKPFIAQNCAALPESLLEGLLFGTTKGGFTGAVDRAGLFEQANGGTLLLDEINSMPYELQAKLLRVLQENYIRRVGGTKDIPIDVRIITTSNERPENIISTGKVRRDLFYRLNIIPLNVPSLREREDDILILAEKFINKYNVKYNKKILVISEDAKEKLLHYHYPGNVRELENIIMGALSMVEDDHILTKTHLIIEEINRVETEYNTDEICKNGICDYLDNLEKKIIIKTLEKCYFNITKSAQMLKIKRQTLQHKIKKYNIEIK</sequence>
<reference evidence="8 9" key="1">
    <citation type="submission" date="2021-03" db="EMBL/GenBank/DDBJ databases">
        <title>Genomic Encyclopedia of Type Strains, Phase IV (KMG-IV): sequencing the most valuable type-strain genomes for metagenomic binning, comparative biology and taxonomic classification.</title>
        <authorList>
            <person name="Goeker M."/>
        </authorList>
    </citation>
    <scope>NUCLEOTIDE SEQUENCE [LARGE SCALE GENOMIC DNA]</scope>
    <source>
        <strain evidence="8 9">DSM 24004</strain>
    </source>
</reference>
<feature type="domain" description="PAS" evidence="7">
    <location>
        <begin position="6"/>
        <end position="81"/>
    </location>
</feature>
<dbReference type="InterPro" id="IPR009057">
    <property type="entry name" value="Homeodomain-like_sf"/>
</dbReference>
<dbReference type="Gene3D" id="1.10.10.60">
    <property type="entry name" value="Homeodomain-like"/>
    <property type="match status" value="1"/>
</dbReference>
<dbReference type="PRINTS" id="PR01590">
    <property type="entry name" value="HTHFIS"/>
</dbReference>
<evidence type="ECO:0000256" key="1">
    <source>
        <dbReference type="ARBA" id="ARBA00022741"/>
    </source>
</evidence>
<dbReference type="InterPro" id="IPR035965">
    <property type="entry name" value="PAS-like_dom_sf"/>
</dbReference>
<proteinExistence type="predicted"/>
<dbReference type="SUPFAM" id="SSF55785">
    <property type="entry name" value="PYP-like sensor domain (PAS domain)"/>
    <property type="match status" value="1"/>
</dbReference>
<dbReference type="InterPro" id="IPR027417">
    <property type="entry name" value="P-loop_NTPase"/>
</dbReference>
<feature type="domain" description="Sigma-54 factor interaction" evidence="6">
    <location>
        <begin position="153"/>
        <end position="381"/>
    </location>
</feature>
<dbReference type="InterPro" id="IPR058031">
    <property type="entry name" value="AAA_lid_NorR"/>
</dbReference>
<dbReference type="Gene3D" id="3.30.450.20">
    <property type="entry name" value="PAS domain"/>
    <property type="match status" value="1"/>
</dbReference>
<dbReference type="SUPFAM" id="SSF46689">
    <property type="entry name" value="Homeodomain-like"/>
    <property type="match status" value="1"/>
</dbReference>
<dbReference type="PROSITE" id="PS50112">
    <property type="entry name" value="PAS"/>
    <property type="match status" value="1"/>
</dbReference>
<dbReference type="SMART" id="SM00382">
    <property type="entry name" value="AAA"/>
    <property type="match status" value="1"/>
</dbReference>
<dbReference type="PANTHER" id="PTHR32071">
    <property type="entry name" value="TRANSCRIPTIONAL REGULATORY PROTEIN"/>
    <property type="match status" value="1"/>
</dbReference>
<dbReference type="Pfam" id="PF13426">
    <property type="entry name" value="PAS_9"/>
    <property type="match status" value="1"/>
</dbReference>
<dbReference type="Gene3D" id="3.40.50.300">
    <property type="entry name" value="P-loop containing nucleotide triphosphate hydrolases"/>
    <property type="match status" value="1"/>
</dbReference>
<evidence type="ECO:0000259" key="6">
    <source>
        <dbReference type="PROSITE" id="PS50045"/>
    </source>
</evidence>
<dbReference type="CDD" id="cd00009">
    <property type="entry name" value="AAA"/>
    <property type="match status" value="1"/>
</dbReference>
<keyword evidence="4" id="KW-0238">DNA-binding</keyword>
<dbReference type="Pfam" id="PF25601">
    <property type="entry name" value="AAA_lid_14"/>
    <property type="match status" value="1"/>
</dbReference>
<dbReference type="Proteomes" id="UP001519342">
    <property type="component" value="Unassembled WGS sequence"/>
</dbReference>
<evidence type="ECO:0000256" key="4">
    <source>
        <dbReference type="ARBA" id="ARBA00023125"/>
    </source>
</evidence>
<dbReference type="Pfam" id="PF02954">
    <property type="entry name" value="HTH_8"/>
    <property type="match status" value="1"/>
</dbReference>
<dbReference type="PROSITE" id="PS00676">
    <property type="entry name" value="SIGMA54_INTERACT_2"/>
    <property type="match status" value="1"/>
</dbReference>
<dbReference type="InterPro" id="IPR025662">
    <property type="entry name" value="Sigma_54_int_dom_ATP-bd_1"/>
</dbReference>
<organism evidence="8 9">
    <name type="scientific">Sedimentibacter acidaminivorans</name>
    <dbReference type="NCBI Taxonomy" id="913099"/>
    <lineage>
        <taxon>Bacteria</taxon>
        <taxon>Bacillati</taxon>
        <taxon>Bacillota</taxon>
        <taxon>Tissierellia</taxon>
        <taxon>Sedimentibacter</taxon>
    </lineage>
</organism>
<keyword evidence="2" id="KW-0067">ATP-binding</keyword>
<dbReference type="EMBL" id="JAGGKS010000005">
    <property type="protein sequence ID" value="MBP1926198.1"/>
    <property type="molecule type" value="Genomic_DNA"/>
</dbReference>
<dbReference type="PROSITE" id="PS50045">
    <property type="entry name" value="SIGMA54_INTERACT_4"/>
    <property type="match status" value="1"/>
</dbReference>
<evidence type="ECO:0000313" key="9">
    <source>
        <dbReference type="Proteomes" id="UP001519342"/>
    </source>
</evidence>
<dbReference type="Gene3D" id="1.10.8.60">
    <property type="match status" value="1"/>
</dbReference>
<keyword evidence="5" id="KW-0804">Transcription</keyword>
<keyword evidence="3" id="KW-0805">Transcription regulation</keyword>